<keyword evidence="7" id="KW-0175">Coiled coil</keyword>
<comment type="caution">
    <text evidence="10">The sequence shown here is derived from an EMBL/GenBank/DDBJ whole genome shotgun (WGS) entry which is preliminary data.</text>
</comment>
<keyword evidence="6" id="KW-0902">Two-component regulatory system</keyword>
<reference evidence="10 11" key="1">
    <citation type="submission" date="2020-01" db="EMBL/GenBank/DDBJ databases">
        <title>Whole-genome sequence of Heliobacterium undosum DSM 13378.</title>
        <authorList>
            <person name="Kyndt J.A."/>
            <person name="Meyer T.E."/>
        </authorList>
    </citation>
    <scope>NUCLEOTIDE SEQUENCE [LARGE SCALE GENOMIC DNA]</scope>
    <source>
        <strain evidence="10 11">DSM 13378</strain>
    </source>
</reference>
<feature type="coiled-coil region" evidence="7">
    <location>
        <begin position="346"/>
        <end position="380"/>
    </location>
</feature>
<evidence type="ECO:0000256" key="2">
    <source>
        <dbReference type="ARBA" id="ARBA00012438"/>
    </source>
</evidence>
<dbReference type="Pfam" id="PF02518">
    <property type="entry name" value="HATPase_c"/>
    <property type="match status" value="1"/>
</dbReference>
<evidence type="ECO:0000256" key="6">
    <source>
        <dbReference type="ARBA" id="ARBA00023012"/>
    </source>
</evidence>
<feature type="domain" description="Histidine kinase" evidence="9">
    <location>
        <begin position="348"/>
        <end position="450"/>
    </location>
</feature>
<keyword evidence="4" id="KW-0808">Transferase</keyword>
<keyword evidence="5" id="KW-0418">Kinase</keyword>
<dbReference type="SUPFAM" id="SSF55874">
    <property type="entry name" value="ATPase domain of HSP90 chaperone/DNA topoisomerase II/histidine kinase"/>
    <property type="match status" value="1"/>
</dbReference>
<dbReference type="Pfam" id="PF14689">
    <property type="entry name" value="SPOB_a"/>
    <property type="match status" value="1"/>
</dbReference>
<feature type="transmembrane region" description="Helical" evidence="8">
    <location>
        <begin position="58"/>
        <end position="77"/>
    </location>
</feature>
<proteinExistence type="predicted"/>
<feature type="transmembrane region" description="Helical" evidence="8">
    <location>
        <begin position="35"/>
        <end position="52"/>
    </location>
</feature>
<dbReference type="GO" id="GO:0000155">
    <property type="term" value="F:phosphorelay sensor kinase activity"/>
    <property type="evidence" value="ECO:0007669"/>
    <property type="project" value="InterPro"/>
</dbReference>
<dbReference type="EC" id="2.7.13.3" evidence="2"/>
<evidence type="ECO:0000313" key="11">
    <source>
        <dbReference type="Proteomes" id="UP000463470"/>
    </source>
</evidence>
<keyword evidence="8" id="KW-1133">Transmembrane helix</keyword>
<organism evidence="10 11">
    <name type="scientific">Heliomicrobium undosum</name>
    <dbReference type="NCBI Taxonomy" id="121734"/>
    <lineage>
        <taxon>Bacteria</taxon>
        <taxon>Bacillati</taxon>
        <taxon>Bacillota</taxon>
        <taxon>Clostridia</taxon>
        <taxon>Eubacteriales</taxon>
        <taxon>Heliobacteriaceae</taxon>
        <taxon>Heliomicrobium</taxon>
    </lineage>
</organism>
<dbReference type="Gene3D" id="1.10.287.130">
    <property type="match status" value="1"/>
</dbReference>
<feature type="transmembrane region" description="Helical" evidence="8">
    <location>
        <begin position="6"/>
        <end position="28"/>
    </location>
</feature>
<feature type="transmembrane region" description="Helical" evidence="8">
    <location>
        <begin position="121"/>
        <end position="144"/>
    </location>
</feature>
<evidence type="ECO:0000256" key="7">
    <source>
        <dbReference type="SAM" id="Coils"/>
    </source>
</evidence>
<dbReference type="PRINTS" id="PR00344">
    <property type="entry name" value="BCTRLSENSOR"/>
</dbReference>
<keyword evidence="3" id="KW-0597">Phosphoprotein</keyword>
<evidence type="ECO:0000256" key="3">
    <source>
        <dbReference type="ARBA" id="ARBA00022553"/>
    </source>
</evidence>
<name>A0A845KYT2_9FIRM</name>
<evidence type="ECO:0000259" key="9">
    <source>
        <dbReference type="PROSITE" id="PS50109"/>
    </source>
</evidence>
<dbReference type="InterPro" id="IPR004358">
    <property type="entry name" value="Sig_transdc_His_kin-like_C"/>
</dbReference>
<dbReference type="EMBL" id="WXEY01000003">
    <property type="protein sequence ID" value="MZP29122.1"/>
    <property type="molecule type" value="Genomic_DNA"/>
</dbReference>
<keyword evidence="8" id="KW-0472">Membrane</keyword>
<dbReference type="OrthoDB" id="1634477at2"/>
<dbReference type="PANTHER" id="PTHR43547:SF10">
    <property type="entry name" value="SENSOR HISTIDINE KINASE DCUS"/>
    <property type="match status" value="1"/>
</dbReference>
<dbReference type="RefSeq" id="WP_161255877.1">
    <property type="nucleotide sequence ID" value="NZ_WXEY01000003.1"/>
</dbReference>
<dbReference type="InterPro" id="IPR003594">
    <property type="entry name" value="HATPase_dom"/>
</dbReference>
<comment type="catalytic activity">
    <reaction evidence="1">
        <text>ATP + protein L-histidine = ADP + protein N-phospho-L-histidine.</text>
        <dbReference type="EC" id="2.7.13.3"/>
    </reaction>
</comment>
<dbReference type="InterPro" id="IPR005467">
    <property type="entry name" value="His_kinase_dom"/>
</dbReference>
<evidence type="ECO:0000256" key="4">
    <source>
        <dbReference type="ARBA" id="ARBA00022679"/>
    </source>
</evidence>
<gene>
    <name evidence="10" type="ORF">GTO91_05265</name>
</gene>
<keyword evidence="11" id="KW-1185">Reference proteome</keyword>
<dbReference type="Gene3D" id="3.30.565.10">
    <property type="entry name" value="Histidine kinase-like ATPase, C-terminal domain"/>
    <property type="match status" value="1"/>
</dbReference>
<dbReference type="Proteomes" id="UP000463470">
    <property type="component" value="Unassembled WGS sequence"/>
</dbReference>
<protein>
    <recommendedName>
        <fullName evidence="2">histidine kinase</fullName>
        <ecNumber evidence="2">2.7.13.3</ecNumber>
    </recommendedName>
</protein>
<dbReference type="SMART" id="SM00387">
    <property type="entry name" value="HATPase_c"/>
    <property type="match status" value="1"/>
</dbReference>
<sequence length="467" mass="53315">MAELKVLYLYMIFEPGIMFFLGITLLGMTASRSRLILYSFITGCLVWVERSFLFQDYFMFHLIISILISVIVARLVIQLPVLSVISSVLLGYTFLIIAELLVSSLLKFFNIDYIISLYQSWYHVAYGWFIMFSLVGITLLIHYAKRWNDQYINLKVKQSSLDLDQMMDKNVLISIVLFSLMVLIQACFYTYSVNLANDFNSSEVLSARFQQFYSGLSLVLLSAVLLYVKNIQSISNINREGLALKKDLESSRMLVKQYRTNQHEFLNHLQVIFGFIQINRPEKALEYIKEYDVRYRQGIKLEKIARPEIGAIIISKMSSAMGEGTRFSTIIRDDLNHLPLTVSEAVSLLGNLMQNALEAVQRLEEQERRIEIEFDRICDEIIVRVANSGPSIPPDIIPKLFEYGFSTKGESGCGIGLALIKSIVERYNGKIDVESNDMRTTFTVFLPISGSAASTPMETPVHSMITR</sequence>
<feature type="transmembrane region" description="Helical" evidence="8">
    <location>
        <begin position="171"/>
        <end position="191"/>
    </location>
</feature>
<dbReference type="SUPFAM" id="SSF55890">
    <property type="entry name" value="Sporulation response regulatory protein Spo0B"/>
    <property type="match status" value="1"/>
</dbReference>
<dbReference type="InterPro" id="IPR039506">
    <property type="entry name" value="SPOB_a"/>
</dbReference>
<evidence type="ECO:0000256" key="1">
    <source>
        <dbReference type="ARBA" id="ARBA00000085"/>
    </source>
</evidence>
<dbReference type="InterPro" id="IPR016120">
    <property type="entry name" value="Sig_transdc_His_kin_SpoOB"/>
</dbReference>
<dbReference type="PANTHER" id="PTHR43547">
    <property type="entry name" value="TWO-COMPONENT HISTIDINE KINASE"/>
    <property type="match status" value="1"/>
</dbReference>
<evidence type="ECO:0000256" key="5">
    <source>
        <dbReference type="ARBA" id="ARBA00022777"/>
    </source>
</evidence>
<dbReference type="PROSITE" id="PS50109">
    <property type="entry name" value="HIS_KIN"/>
    <property type="match status" value="1"/>
</dbReference>
<evidence type="ECO:0000256" key="8">
    <source>
        <dbReference type="SAM" id="Phobius"/>
    </source>
</evidence>
<feature type="transmembrane region" description="Helical" evidence="8">
    <location>
        <begin position="89"/>
        <end position="109"/>
    </location>
</feature>
<dbReference type="InterPro" id="IPR036890">
    <property type="entry name" value="HATPase_C_sf"/>
</dbReference>
<evidence type="ECO:0000313" key="10">
    <source>
        <dbReference type="EMBL" id="MZP29122.1"/>
    </source>
</evidence>
<accession>A0A845KYT2</accession>
<dbReference type="AlphaFoldDB" id="A0A845KYT2"/>
<keyword evidence="8" id="KW-0812">Transmembrane</keyword>
<feature type="transmembrane region" description="Helical" evidence="8">
    <location>
        <begin position="211"/>
        <end position="228"/>
    </location>
</feature>